<reference evidence="1" key="1">
    <citation type="submission" date="2014-11" db="EMBL/GenBank/DDBJ databases">
        <authorList>
            <person name="Amaro Gonzalez C."/>
        </authorList>
    </citation>
    <scope>NUCLEOTIDE SEQUENCE</scope>
</reference>
<evidence type="ECO:0000313" key="1">
    <source>
        <dbReference type="EMBL" id="JAH63156.1"/>
    </source>
</evidence>
<name>A0A0E9UBD3_ANGAN</name>
<protein>
    <submittedName>
        <fullName evidence="1">Uncharacterized protein</fullName>
    </submittedName>
</protein>
<sequence length="25" mass="2943">MTIVLTDTFPIKTLKVTQGPRKYKY</sequence>
<reference evidence="1" key="2">
    <citation type="journal article" date="2015" name="Fish Shellfish Immunol.">
        <title>Early steps in the European eel (Anguilla anguilla)-Vibrio vulnificus interaction in the gills: Role of the RtxA13 toxin.</title>
        <authorList>
            <person name="Callol A."/>
            <person name="Pajuelo D."/>
            <person name="Ebbesson L."/>
            <person name="Teles M."/>
            <person name="MacKenzie S."/>
            <person name="Amaro C."/>
        </authorList>
    </citation>
    <scope>NUCLEOTIDE SEQUENCE</scope>
</reference>
<accession>A0A0E9UBD3</accession>
<proteinExistence type="predicted"/>
<dbReference type="EMBL" id="GBXM01045421">
    <property type="protein sequence ID" value="JAH63156.1"/>
    <property type="molecule type" value="Transcribed_RNA"/>
</dbReference>
<dbReference type="AlphaFoldDB" id="A0A0E9UBD3"/>
<organism evidence="1">
    <name type="scientific">Anguilla anguilla</name>
    <name type="common">European freshwater eel</name>
    <name type="synonym">Muraena anguilla</name>
    <dbReference type="NCBI Taxonomy" id="7936"/>
    <lineage>
        <taxon>Eukaryota</taxon>
        <taxon>Metazoa</taxon>
        <taxon>Chordata</taxon>
        <taxon>Craniata</taxon>
        <taxon>Vertebrata</taxon>
        <taxon>Euteleostomi</taxon>
        <taxon>Actinopterygii</taxon>
        <taxon>Neopterygii</taxon>
        <taxon>Teleostei</taxon>
        <taxon>Anguilliformes</taxon>
        <taxon>Anguillidae</taxon>
        <taxon>Anguilla</taxon>
    </lineage>
</organism>